<keyword evidence="2" id="KW-1133">Transmembrane helix</keyword>
<dbReference type="Proteomes" id="UP000283805">
    <property type="component" value="Unassembled WGS sequence"/>
</dbReference>
<evidence type="ECO:0000256" key="2">
    <source>
        <dbReference type="SAM" id="Phobius"/>
    </source>
</evidence>
<reference evidence="4 5" key="1">
    <citation type="submission" date="2018-09" db="EMBL/GenBank/DDBJ databases">
        <title>Genomic Encyclopedia of Archaeal and Bacterial Type Strains, Phase II (KMG-II): from individual species to whole genera.</title>
        <authorList>
            <person name="Goeker M."/>
        </authorList>
    </citation>
    <scope>NUCLEOTIDE SEQUENCE [LARGE SCALE GENOMIC DNA]</scope>
    <source>
        <strain evidence="4 5">DSM 13151</strain>
    </source>
</reference>
<dbReference type="PANTHER" id="PTHR35902">
    <property type="entry name" value="S-LAYER DOMAIN-LIKE PROTEIN-RELATED"/>
    <property type="match status" value="1"/>
</dbReference>
<keyword evidence="2" id="KW-0472">Membrane</keyword>
<accession>A0A3R7GXW7</accession>
<dbReference type="InterPro" id="IPR011635">
    <property type="entry name" value="CARDB"/>
</dbReference>
<dbReference type="AlphaFoldDB" id="A0A3R7GXW7"/>
<feature type="transmembrane region" description="Helical" evidence="2">
    <location>
        <begin position="441"/>
        <end position="463"/>
    </location>
</feature>
<evidence type="ECO:0000313" key="4">
    <source>
        <dbReference type="EMBL" id="RKD97555.1"/>
    </source>
</evidence>
<feature type="region of interest" description="Disordered" evidence="1">
    <location>
        <begin position="198"/>
        <end position="221"/>
    </location>
</feature>
<feature type="domain" description="CARDB" evidence="3">
    <location>
        <begin position="72"/>
        <end position="167"/>
    </location>
</feature>
<keyword evidence="5" id="KW-1185">Reference proteome</keyword>
<name>A0A3R7GXW7_9EURY</name>
<dbReference type="PANTHER" id="PTHR35902:SF6">
    <property type="entry name" value="CONSERVED WITHIN P. AEROPHILUM"/>
    <property type="match status" value="1"/>
</dbReference>
<evidence type="ECO:0000256" key="1">
    <source>
        <dbReference type="SAM" id="MobiDB-lite"/>
    </source>
</evidence>
<evidence type="ECO:0000259" key="3">
    <source>
        <dbReference type="Pfam" id="PF07705"/>
    </source>
</evidence>
<dbReference type="Gene3D" id="2.60.40.10">
    <property type="entry name" value="Immunoglobulins"/>
    <property type="match status" value="1"/>
</dbReference>
<dbReference type="Pfam" id="PF07705">
    <property type="entry name" value="CARDB"/>
    <property type="match status" value="1"/>
</dbReference>
<protein>
    <recommendedName>
        <fullName evidence="3">CARDB domain-containing protein</fullName>
    </recommendedName>
</protein>
<evidence type="ECO:0000313" key="5">
    <source>
        <dbReference type="Proteomes" id="UP000283805"/>
    </source>
</evidence>
<keyword evidence="2" id="KW-0812">Transmembrane</keyword>
<comment type="caution">
    <text evidence="4">The sequence shown here is derived from an EMBL/GenBank/DDBJ whole genome shotgun (WGS) entry which is preliminary data.</text>
</comment>
<dbReference type="EMBL" id="RAPO01000001">
    <property type="protein sequence ID" value="RKD97555.1"/>
    <property type="molecule type" value="Genomic_DNA"/>
</dbReference>
<sequence length="468" mass="49123">MRRERDSEKTISGRFTDVVGSEDVRVRYEFAARLSYVRDGGEVAVRRFRTVLLAAILVATSATAAAPASGSQPDIAVESVSVSADQLVAGDSETVTVTVANRQTSEKAVSLEEVFIRERGSYSNEDVYGRTSTSIGSISPGNSQDVPVELSIDKPGEYDLTVYATVEDDDGIEHRVSYPLDVTVTKAVIDWDISTTVQSSASGTEGDGEGEGDGNSNDNSEDVLAVDVNNFGTAPLEDAALNVTQGGEVIERALVGDIAAHSSATVEFDPDKFEPRPARFTLEYESVGGSYTDSMLRDLSDTLSDDIPGEIRLTGTETSQGVDGLTIQGEAANIGGTDVESVLVSVQNTERVSPTAPSGEYFVGSVDASEFATFELTADAQSEMSSVPIKIEYIVEDERVTTTQQVDIDAAGASAVGTNVQAAAANAERGPPGGTSGDGGLPLTTIGLAIAVLVIAGGGFTIYRWRNP</sequence>
<organism evidence="4 5">
    <name type="scientific">Halopiger aswanensis</name>
    <dbReference type="NCBI Taxonomy" id="148449"/>
    <lineage>
        <taxon>Archaea</taxon>
        <taxon>Methanobacteriati</taxon>
        <taxon>Methanobacteriota</taxon>
        <taxon>Stenosarchaea group</taxon>
        <taxon>Halobacteria</taxon>
        <taxon>Halobacteriales</taxon>
        <taxon>Natrialbaceae</taxon>
        <taxon>Halopiger</taxon>
    </lineage>
</organism>
<dbReference type="InterPro" id="IPR013783">
    <property type="entry name" value="Ig-like_fold"/>
</dbReference>
<gene>
    <name evidence="4" type="ORF">ATJ93_0544</name>
</gene>
<proteinExistence type="predicted"/>